<feature type="region of interest" description="Disordered" evidence="1">
    <location>
        <begin position="1"/>
        <end position="26"/>
    </location>
</feature>
<sequence>MSFDRSSKVSIRGQNRLTNVGRDQYNNSNNRTIIKQTIRMQATKSTKKTKYDQFTAVKHGDIMVLKDVHAQDLEQWEHTYEGPDRWQLVRECKRTVHTVQVYPDQQSKFTALVYEGDSEDARSYWEEDFRRFSGTRFVSNHHEKPE</sequence>
<feature type="compositionally biased region" description="Polar residues" evidence="1">
    <location>
        <begin position="8"/>
        <end position="18"/>
    </location>
</feature>
<gene>
    <name evidence="2" type="ORF">VNI00_002374</name>
</gene>
<dbReference type="AlphaFoldDB" id="A0AAW0DXV5"/>
<dbReference type="EMBL" id="JAYKXP010000006">
    <property type="protein sequence ID" value="KAK7056657.1"/>
    <property type="molecule type" value="Genomic_DNA"/>
</dbReference>
<evidence type="ECO:0000256" key="1">
    <source>
        <dbReference type="SAM" id="MobiDB-lite"/>
    </source>
</evidence>
<dbReference type="Proteomes" id="UP001383192">
    <property type="component" value="Unassembled WGS sequence"/>
</dbReference>
<keyword evidence="3" id="KW-1185">Reference proteome</keyword>
<accession>A0AAW0DXV5</accession>
<proteinExistence type="predicted"/>
<comment type="caution">
    <text evidence="2">The sequence shown here is derived from an EMBL/GenBank/DDBJ whole genome shotgun (WGS) entry which is preliminary data.</text>
</comment>
<evidence type="ECO:0000313" key="2">
    <source>
        <dbReference type="EMBL" id="KAK7056657.1"/>
    </source>
</evidence>
<evidence type="ECO:0000313" key="3">
    <source>
        <dbReference type="Proteomes" id="UP001383192"/>
    </source>
</evidence>
<reference evidence="2 3" key="1">
    <citation type="submission" date="2024-01" db="EMBL/GenBank/DDBJ databases">
        <title>A draft genome for a cacao thread blight-causing isolate of Paramarasmius palmivorus.</title>
        <authorList>
            <person name="Baruah I.K."/>
            <person name="Bukari Y."/>
            <person name="Amoako-Attah I."/>
            <person name="Meinhardt L.W."/>
            <person name="Bailey B.A."/>
            <person name="Cohen S.P."/>
        </authorList>
    </citation>
    <scope>NUCLEOTIDE SEQUENCE [LARGE SCALE GENOMIC DNA]</scope>
    <source>
        <strain evidence="2 3">GH-12</strain>
    </source>
</reference>
<name>A0AAW0DXV5_9AGAR</name>
<organism evidence="2 3">
    <name type="scientific">Paramarasmius palmivorus</name>
    <dbReference type="NCBI Taxonomy" id="297713"/>
    <lineage>
        <taxon>Eukaryota</taxon>
        <taxon>Fungi</taxon>
        <taxon>Dikarya</taxon>
        <taxon>Basidiomycota</taxon>
        <taxon>Agaricomycotina</taxon>
        <taxon>Agaricomycetes</taxon>
        <taxon>Agaricomycetidae</taxon>
        <taxon>Agaricales</taxon>
        <taxon>Marasmiineae</taxon>
        <taxon>Marasmiaceae</taxon>
        <taxon>Paramarasmius</taxon>
    </lineage>
</organism>
<protein>
    <submittedName>
        <fullName evidence="2">Uncharacterized protein</fullName>
    </submittedName>
</protein>